<evidence type="ECO:0000259" key="2">
    <source>
        <dbReference type="Pfam" id="PF10551"/>
    </source>
</evidence>
<evidence type="ECO:0000313" key="3">
    <source>
        <dbReference type="EMBL" id="CAF0866162.1"/>
    </source>
</evidence>
<dbReference type="Gene3D" id="2.20.25.240">
    <property type="match status" value="1"/>
</dbReference>
<gene>
    <name evidence="3" type="ORF">OVA965_LOCUS7889</name>
    <name evidence="4" type="ORF">TMI583_LOCUS7885</name>
</gene>
<dbReference type="Pfam" id="PF10551">
    <property type="entry name" value="MULE"/>
    <property type="match status" value="1"/>
</dbReference>
<dbReference type="EMBL" id="CAJNOK010002580">
    <property type="protein sequence ID" value="CAF0866162.1"/>
    <property type="molecule type" value="Genomic_DNA"/>
</dbReference>
<comment type="caution">
    <text evidence="3">The sequence shown here is derived from an EMBL/GenBank/DDBJ whole genome shotgun (WGS) entry which is preliminary data.</text>
</comment>
<feature type="region of interest" description="Disordered" evidence="1">
    <location>
        <begin position="100"/>
        <end position="130"/>
    </location>
</feature>
<dbReference type="PANTHER" id="PTHR47160">
    <property type="entry name" value="PUTATIVE-RELATED"/>
    <property type="match status" value="1"/>
</dbReference>
<dbReference type="EMBL" id="CAJOBA010002581">
    <property type="protein sequence ID" value="CAF3650982.1"/>
    <property type="molecule type" value="Genomic_DNA"/>
</dbReference>
<evidence type="ECO:0000313" key="4">
    <source>
        <dbReference type="EMBL" id="CAF3650982.1"/>
    </source>
</evidence>
<dbReference type="InterPro" id="IPR018289">
    <property type="entry name" value="MULE_transposase_dom"/>
</dbReference>
<accession>A0A8S2D7V5</accession>
<evidence type="ECO:0000313" key="5">
    <source>
        <dbReference type="Proteomes" id="UP000677228"/>
    </source>
</evidence>
<name>A0A8S2D7V5_9BILA</name>
<proteinExistence type="predicted"/>
<feature type="domain" description="MULE transposase" evidence="2">
    <location>
        <begin position="179"/>
        <end position="269"/>
    </location>
</feature>
<dbReference type="PANTHER" id="PTHR47160:SF10">
    <property type="entry name" value="MULE TRANSPOSASE DOMAIN-CONTAINING PROTEIN"/>
    <property type="match status" value="1"/>
</dbReference>
<dbReference type="Proteomes" id="UP000677228">
    <property type="component" value="Unassembled WGS sequence"/>
</dbReference>
<reference evidence="3" key="1">
    <citation type="submission" date="2021-02" db="EMBL/GenBank/DDBJ databases">
        <authorList>
            <person name="Nowell W R."/>
        </authorList>
    </citation>
    <scope>NUCLEOTIDE SEQUENCE</scope>
</reference>
<organism evidence="3 5">
    <name type="scientific">Didymodactylos carnosus</name>
    <dbReference type="NCBI Taxonomy" id="1234261"/>
    <lineage>
        <taxon>Eukaryota</taxon>
        <taxon>Metazoa</taxon>
        <taxon>Spiralia</taxon>
        <taxon>Gnathifera</taxon>
        <taxon>Rotifera</taxon>
        <taxon>Eurotatoria</taxon>
        <taxon>Bdelloidea</taxon>
        <taxon>Philodinida</taxon>
        <taxon>Philodinidae</taxon>
        <taxon>Didymodactylos</taxon>
    </lineage>
</organism>
<feature type="compositionally biased region" description="Polar residues" evidence="1">
    <location>
        <begin position="103"/>
        <end position="112"/>
    </location>
</feature>
<protein>
    <recommendedName>
        <fullName evidence="2">MULE transposase domain-containing protein</fullName>
    </recommendedName>
</protein>
<sequence>MSQQTITMIKSSRGADQMLLDGYKYRLDRNKWRCTISKCPGRLNSVNGVHNISIDHNHAPDPDKITAAIFKSTIREKSVASHDPPRRLIRNAEQAIHPDDISSLPSYQASQRTIERRRKKADHPLPTPQQLSDIHFPQELTLTTTNERFLLCDINHHQHRIIIFASDKDLERLSNSERWHCDGTFKIAPQLFHQMYTIHGIIKNKSVPLVYAFLSGKSQQLYEEMFNEIINNITKEPKFVTIDFETAVANALKATFQNVTVFGCFFHYKQAAWRKIMQLRLTCSFL</sequence>
<dbReference type="Proteomes" id="UP000682733">
    <property type="component" value="Unassembled WGS sequence"/>
</dbReference>
<evidence type="ECO:0000256" key="1">
    <source>
        <dbReference type="SAM" id="MobiDB-lite"/>
    </source>
</evidence>
<dbReference type="AlphaFoldDB" id="A0A8S2D7V5"/>